<proteinExistence type="predicted"/>
<accession>A0ABR4Q7Y0</accession>
<name>A0ABR4Q7Y0_9CEST</name>
<organism evidence="1 2">
    <name type="scientific">Taenia crassiceps</name>
    <dbReference type="NCBI Taxonomy" id="6207"/>
    <lineage>
        <taxon>Eukaryota</taxon>
        <taxon>Metazoa</taxon>
        <taxon>Spiralia</taxon>
        <taxon>Lophotrochozoa</taxon>
        <taxon>Platyhelminthes</taxon>
        <taxon>Cestoda</taxon>
        <taxon>Eucestoda</taxon>
        <taxon>Cyclophyllidea</taxon>
        <taxon>Taeniidae</taxon>
        <taxon>Taenia</taxon>
    </lineage>
</organism>
<reference evidence="1 2" key="1">
    <citation type="journal article" date="2022" name="Front. Cell. Infect. Microbiol.">
        <title>The Genomes of Two Strains of Taenia crassiceps the Animal Model for the Study of Human Cysticercosis.</title>
        <authorList>
            <person name="Bobes R.J."/>
            <person name="Estrada K."/>
            <person name="Rios-Valencia D.G."/>
            <person name="Calderon-Gallegos A."/>
            <person name="de la Torre P."/>
            <person name="Carrero J.C."/>
            <person name="Sanchez-Flores A."/>
            <person name="Laclette J.P."/>
        </authorList>
    </citation>
    <scope>NUCLEOTIDE SEQUENCE [LARGE SCALE GENOMIC DNA]</scope>
    <source>
        <strain evidence="1">WFUcys</strain>
    </source>
</reference>
<evidence type="ECO:0000313" key="2">
    <source>
        <dbReference type="Proteomes" id="UP001651158"/>
    </source>
</evidence>
<keyword evidence="2" id="KW-1185">Reference proteome</keyword>
<evidence type="ECO:0000313" key="1">
    <source>
        <dbReference type="EMBL" id="KAL5105720.1"/>
    </source>
</evidence>
<protein>
    <submittedName>
        <fullName evidence="1">Uncharacterized protein</fullName>
    </submittedName>
</protein>
<dbReference type="EMBL" id="JAKROA010000007">
    <property type="protein sequence ID" value="KAL5105720.1"/>
    <property type="molecule type" value="Genomic_DNA"/>
</dbReference>
<sequence>MFSELLVTSSLTHYDRETVFTARFIQLNSKGVPVQSAQVRLLNSAFTSPFITTATVKSCIRELNLSACQMER</sequence>
<comment type="caution">
    <text evidence="1">The sequence shown here is derived from an EMBL/GenBank/DDBJ whole genome shotgun (WGS) entry which is preliminary data.</text>
</comment>
<gene>
    <name evidence="1" type="ORF">TcWFU_002841</name>
</gene>
<dbReference type="Proteomes" id="UP001651158">
    <property type="component" value="Unassembled WGS sequence"/>
</dbReference>